<comment type="subcellular location">
    <subcellularLocation>
        <location evidence="1">Cell membrane</location>
        <topology evidence="1">Multi-pass membrane protein</topology>
    </subcellularLocation>
</comment>
<comment type="caution">
    <text evidence="8">The sequence shown here is derived from an EMBL/GenBank/DDBJ whole genome shotgun (WGS) entry which is preliminary data.</text>
</comment>
<feature type="transmembrane region" description="Helical" evidence="7">
    <location>
        <begin position="211"/>
        <end position="231"/>
    </location>
</feature>
<dbReference type="RefSeq" id="WP_311422874.1">
    <property type="nucleotide sequence ID" value="NZ_JAVREH010000009.1"/>
</dbReference>
<evidence type="ECO:0000256" key="6">
    <source>
        <dbReference type="SAM" id="MobiDB-lite"/>
    </source>
</evidence>
<feature type="transmembrane region" description="Helical" evidence="7">
    <location>
        <begin position="243"/>
        <end position="265"/>
    </location>
</feature>
<keyword evidence="5 7" id="KW-0472">Membrane</keyword>
<keyword evidence="4 7" id="KW-1133">Transmembrane helix</keyword>
<feature type="transmembrane region" description="Helical" evidence="7">
    <location>
        <begin position="98"/>
        <end position="122"/>
    </location>
</feature>
<feature type="region of interest" description="Disordered" evidence="6">
    <location>
        <begin position="309"/>
        <end position="337"/>
    </location>
</feature>
<evidence type="ECO:0000256" key="7">
    <source>
        <dbReference type="SAM" id="Phobius"/>
    </source>
</evidence>
<evidence type="ECO:0000256" key="3">
    <source>
        <dbReference type="ARBA" id="ARBA00022692"/>
    </source>
</evidence>
<keyword evidence="3 7" id="KW-0812">Transmembrane</keyword>
<evidence type="ECO:0000313" key="8">
    <source>
        <dbReference type="EMBL" id="MDT0261721.1"/>
    </source>
</evidence>
<feature type="compositionally biased region" description="Basic and acidic residues" evidence="6">
    <location>
        <begin position="327"/>
        <end position="337"/>
    </location>
</feature>
<dbReference type="Proteomes" id="UP001183176">
    <property type="component" value="Unassembled WGS sequence"/>
</dbReference>
<accession>A0ABU2J9Q7</accession>
<feature type="transmembrane region" description="Helical" evidence="7">
    <location>
        <begin position="177"/>
        <end position="199"/>
    </location>
</feature>
<evidence type="ECO:0000313" key="9">
    <source>
        <dbReference type="Proteomes" id="UP001183176"/>
    </source>
</evidence>
<feature type="transmembrane region" description="Helical" evidence="7">
    <location>
        <begin position="143"/>
        <end position="165"/>
    </location>
</feature>
<evidence type="ECO:0000256" key="1">
    <source>
        <dbReference type="ARBA" id="ARBA00004651"/>
    </source>
</evidence>
<keyword evidence="9" id="KW-1185">Reference proteome</keyword>
<evidence type="ECO:0000256" key="5">
    <source>
        <dbReference type="ARBA" id="ARBA00023136"/>
    </source>
</evidence>
<dbReference type="PANTHER" id="PTHR30213:SF1">
    <property type="entry name" value="INNER MEMBRANE PROTEIN YHJD"/>
    <property type="match status" value="1"/>
</dbReference>
<feature type="transmembrane region" description="Helical" evidence="7">
    <location>
        <begin position="34"/>
        <end position="63"/>
    </location>
</feature>
<proteinExistence type="predicted"/>
<evidence type="ECO:0000256" key="2">
    <source>
        <dbReference type="ARBA" id="ARBA00022475"/>
    </source>
</evidence>
<name>A0ABU2J9Q7_9ACTN</name>
<organism evidence="8 9">
    <name type="scientific">Jatrophihabitans lederbergiae</name>
    <dbReference type="NCBI Taxonomy" id="3075547"/>
    <lineage>
        <taxon>Bacteria</taxon>
        <taxon>Bacillati</taxon>
        <taxon>Actinomycetota</taxon>
        <taxon>Actinomycetes</taxon>
        <taxon>Jatrophihabitantales</taxon>
        <taxon>Jatrophihabitantaceae</taxon>
        <taxon>Jatrophihabitans</taxon>
    </lineage>
</organism>
<gene>
    <name evidence="8" type="ORF">RM423_09970</name>
</gene>
<dbReference type="InterPro" id="IPR017039">
    <property type="entry name" value="Virul_fac_BrkB"/>
</dbReference>
<dbReference type="EMBL" id="JAVREH010000009">
    <property type="protein sequence ID" value="MDT0261721.1"/>
    <property type="molecule type" value="Genomic_DNA"/>
</dbReference>
<keyword evidence="2" id="KW-1003">Cell membrane</keyword>
<reference evidence="9" key="1">
    <citation type="submission" date="2023-07" db="EMBL/GenBank/DDBJ databases">
        <title>30 novel species of actinomycetes from the DSMZ collection.</title>
        <authorList>
            <person name="Nouioui I."/>
        </authorList>
    </citation>
    <scope>NUCLEOTIDE SEQUENCE [LARGE SCALE GENOMIC DNA]</scope>
    <source>
        <strain evidence="9">DSM 44399</strain>
    </source>
</reference>
<sequence length="337" mass="35684">MGFTDRLDRFQRRHPASGFPLAVLYKYIDDSGGYLAALIAYFGFVSLFPLLLLLATVLGLVLVGHHALQQQILGSALQQFPVVGKDLGDPKRLGGGPAGLVIGILGSLYGGLGIAQAMQYAMNTVWRVPRNSRPNPIKARGRSLLLLLGVGISVVGTTVLSTFGGSSAGSLGPILRTASLVGSLLVNAAMFLFVFRIATTRSLSIRDVAPGAVIAAIIWQLLQNFGVLYVGHVVRNASATNSVFAVVLGLLAFLYVTSISVVLCAEINVVRVEKLYPRSLLTPFTDNVVLTAADREAYAGQATAQQSKGFEDVNVQFDQPNGGPSDGEPRSSSERGV</sequence>
<dbReference type="Pfam" id="PF03631">
    <property type="entry name" value="Virul_fac_BrkB"/>
    <property type="match status" value="1"/>
</dbReference>
<dbReference type="PANTHER" id="PTHR30213">
    <property type="entry name" value="INNER MEMBRANE PROTEIN YHJD"/>
    <property type="match status" value="1"/>
</dbReference>
<evidence type="ECO:0000256" key="4">
    <source>
        <dbReference type="ARBA" id="ARBA00022989"/>
    </source>
</evidence>
<protein>
    <submittedName>
        <fullName evidence="8">YihY/virulence factor BrkB family protein</fullName>
    </submittedName>
</protein>